<dbReference type="Proteomes" id="UP000254876">
    <property type="component" value="Unassembled WGS sequence"/>
</dbReference>
<keyword evidence="2" id="KW-0255">Endonuclease</keyword>
<dbReference type="PROSITE" id="PS01123">
    <property type="entry name" value="TNASE_1"/>
    <property type="match status" value="1"/>
</dbReference>
<evidence type="ECO:0000256" key="2">
    <source>
        <dbReference type="ARBA" id="ARBA00022759"/>
    </source>
</evidence>
<proteinExistence type="predicted"/>
<dbReference type="InterPro" id="IPR016071">
    <property type="entry name" value="Staphylococal_nuclease_OB-fold"/>
</dbReference>
<sequence>MLYMLIFAVMKKIIALLLFPVLLSAQTVARVVGIKDGDTVVVLLKGNVQKTLRLAEVDCPENRQPFGKNAKKFTSSEIFGKSITYVETDTDRYGRSIAKVYYDNGKYLSAELIKVGLGWWYFNYSKDKSLGDLQEVAKNRKLGLWQDVHAIAPWEYRKQQRNKIKQSNNSFGG</sequence>
<dbReference type="PANTHER" id="PTHR12302:SF3">
    <property type="entry name" value="SERINE_THREONINE-PROTEIN KINASE 31"/>
    <property type="match status" value="1"/>
</dbReference>
<dbReference type="EC" id="3.1.31.1" evidence="5"/>
<dbReference type="InterPro" id="IPR002071">
    <property type="entry name" value="Thermonucl_AS"/>
</dbReference>
<dbReference type="EMBL" id="UFYD01000001">
    <property type="protein sequence ID" value="STD10138.1"/>
    <property type="molecule type" value="Genomic_DNA"/>
</dbReference>
<evidence type="ECO:0000313" key="5">
    <source>
        <dbReference type="EMBL" id="STD10138.1"/>
    </source>
</evidence>
<reference evidence="5 6" key="1">
    <citation type="submission" date="2018-06" db="EMBL/GenBank/DDBJ databases">
        <authorList>
            <consortium name="Pathogen Informatics"/>
            <person name="Doyle S."/>
        </authorList>
    </citation>
    <scope>NUCLEOTIDE SEQUENCE [LARGE SCALE GENOMIC DNA]</scope>
    <source>
        <strain evidence="5 6">NCTC10588</strain>
    </source>
</reference>
<evidence type="ECO:0000259" key="4">
    <source>
        <dbReference type="PROSITE" id="PS50830"/>
    </source>
</evidence>
<organism evidence="5 6">
    <name type="scientific">Elizabethkingia anophelis</name>
    <dbReference type="NCBI Taxonomy" id="1117645"/>
    <lineage>
        <taxon>Bacteria</taxon>
        <taxon>Pseudomonadati</taxon>
        <taxon>Bacteroidota</taxon>
        <taxon>Flavobacteriia</taxon>
        <taxon>Flavobacteriales</taxon>
        <taxon>Weeksellaceae</taxon>
        <taxon>Elizabethkingia</taxon>
    </lineage>
</organism>
<comment type="caution">
    <text evidence="5">The sequence shown here is derived from an EMBL/GenBank/DDBJ whole genome shotgun (WGS) entry which is preliminary data.</text>
</comment>
<name>A0A7Z7PXS1_9FLAO</name>
<evidence type="ECO:0000256" key="3">
    <source>
        <dbReference type="ARBA" id="ARBA00022801"/>
    </source>
</evidence>
<evidence type="ECO:0000256" key="1">
    <source>
        <dbReference type="ARBA" id="ARBA00022722"/>
    </source>
</evidence>
<dbReference type="AlphaFoldDB" id="A0A7Z7PXS1"/>
<dbReference type="Pfam" id="PF00565">
    <property type="entry name" value="SNase"/>
    <property type="match status" value="1"/>
</dbReference>
<dbReference type="GO" id="GO:1990599">
    <property type="term" value="F:3' overhang single-stranded DNA endodeoxyribonuclease activity"/>
    <property type="evidence" value="ECO:0007669"/>
    <property type="project" value="UniProtKB-EC"/>
</dbReference>
<dbReference type="GO" id="GO:0003676">
    <property type="term" value="F:nucleic acid binding"/>
    <property type="evidence" value="ECO:0007669"/>
    <property type="project" value="InterPro"/>
</dbReference>
<keyword evidence="1" id="KW-0540">Nuclease</keyword>
<dbReference type="Gene3D" id="2.40.50.90">
    <property type="match status" value="1"/>
</dbReference>
<gene>
    <name evidence="5" type="primary">nucH</name>
    <name evidence="5" type="ORF">NCTC10588_03140</name>
</gene>
<feature type="domain" description="TNase-like" evidence="4">
    <location>
        <begin position="25"/>
        <end position="147"/>
    </location>
</feature>
<accession>A0A7Z7PXS1</accession>
<dbReference type="PANTHER" id="PTHR12302">
    <property type="entry name" value="EBNA2 BINDING PROTEIN P100"/>
    <property type="match status" value="1"/>
</dbReference>
<dbReference type="InterPro" id="IPR035437">
    <property type="entry name" value="SNase_OB-fold_sf"/>
</dbReference>
<protein>
    <submittedName>
        <fullName evidence="5">Thermonuclease</fullName>
        <ecNumber evidence="5">3.1.31.1</ecNumber>
    </submittedName>
</protein>
<evidence type="ECO:0000313" key="6">
    <source>
        <dbReference type="Proteomes" id="UP000254876"/>
    </source>
</evidence>
<keyword evidence="3 5" id="KW-0378">Hydrolase</keyword>
<dbReference type="PROSITE" id="PS50830">
    <property type="entry name" value="TNASE_3"/>
    <property type="match status" value="1"/>
</dbReference>
<dbReference type="SUPFAM" id="SSF50199">
    <property type="entry name" value="Staphylococcal nuclease"/>
    <property type="match status" value="1"/>
</dbReference>
<dbReference type="SMART" id="SM00318">
    <property type="entry name" value="SNc"/>
    <property type="match status" value="1"/>
</dbReference>